<reference evidence="1" key="2">
    <citation type="submission" date="2020-02" db="EMBL/GenBank/DDBJ databases">
        <title>Identification and distribution of gene clusters putatively required for synthesis of sphingolipid metabolism inhibitors in phylogenetically diverse species of the filamentous fungus Fusarium.</title>
        <authorList>
            <person name="Kim H.-S."/>
            <person name="Busman M."/>
            <person name="Brown D.W."/>
            <person name="Divon H."/>
            <person name="Uhlig S."/>
            <person name="Proctor R.H."/>
        </authorList>
    </citation>
    <scope>NUCLEOTIDE SEQUENCE</scope>
    <source>
        <strain evidence="1">NRRL 25174</strain>
    </source>
</reference>
<protein>
    <submittedName>
        <fullName evidence="1">Folylpolyglutamate synthase</fullName>
    </submittedName>
</protein>
<sequence>MEAKPRIWRFDGDDNSYLYFLERIILEVYERNPSVLPTQLERSVPITPKTTSDATCAGSSTSNLPNTNVDSLVFEIWNPPSLLSHTSKQACHSKALKRCSNKWDSVAKRIPKNQEDWKLARRTYGLESVQSIESYLTDIQKLSWIRAVNIIAGCSITDLGNCATTLDQESKRLQGISNVVSFLFASACLVDKEITGDSQISDQALKSYFRAMGHSLRQDGDKRLKRFKTGVTGIIRMIDRIYLRIGDPAFEILVYMSLSPIIIERVSQNDIDYTVALFSNEKQNEAPRRTSSSFYIVHLLNLWRPDLSLEIISKALKSHLSDKINPTVNTVGDLDLRRPYNWIQGQTSGRCLPFQGVVLSVEAQPEVFTEQSISRSLVTVSKNYPDILSDQRLQTPLNELSATHQDHDYIVLAKFLTAVGGTVDNVFFRRLQGERATCNAEGELVHTGSFNDFPLIANNWRMTNAIKFLRHQKLLRDDGQLFSLDPGYQQTMEREIMQSVLWKLIAIKAVVYSFPEHRHFEPLNYLSISKALLPNLKIALRYLQEAEVIAQLDCSDIDKVTGVCLSGSYFLDISWKKTILTVASNFLVSRGKCLSRIQIRQLALARLSHDQPAHELCNKVQSLIRFHERVDQRSNGLFGEMILLHARLLVDMDRNNEALNVLESCQPYNPGNISWVERVQLGDIEFLKAQVSRFQGNFVKSLFIFKQLLERSPTPHKITHQIAALQCELGLFNEALFILEDDLSNLHTLRFFTGSRLLLALLEMYVTKATWVAAQRRQDLKATRTSAEVISLLGKVKSLINELDTRFKEQSMLTKIDELDRFRLRIASAITKHLIGDPVEAVAHWDRVQEASSKNWTVSQRKDMN</sequence>
<dbReference type="EMBL" id="PVQB02000369">
    <property type="protein sequence ID" value="KAF4338056.1"/>
    <property type="molecule type" value="Genomic_DNA"/>
</dbReference>
<proteinExistence type="predicted"/>
<accession>A0A9P5AGB7</accession>
<dbReference type="InterPro" id="IPR011990">
    <property type="entry name" value="TPR-like_helical_dom_sf"/>
</dbReference>
<dbReference type="SUPFAM" id="SSF48452">
    <property type="entry name" value="TPR-like"/>
    <property type="match status" value="1"/>
</dbReference>
<organism evidence="1 2">
    <name type="scientific">Fusarium beomiforme</name>
    <dbReference type="NCBI Taxonomy" id="44412"/>
    <lineage>
        <taxon>Eukaryota</taxon>
        <taxon>Fungi</taxon>
        <taxon>Dikarya</taxon>
        <taxon>Ascomycota</taxon>
        <taxon>Pezizomycotina</taxon>
        <taxon>Sordariomycetes</taxon>
        <taxon>Hypocreomycetidae</taxon>
        <taxon>Hypocreales</taxon>
        <taxon>Nectriaceae</taxon>
        <taxon>Fusarium</taxon>
        <taxon>Fusarium burgessii species complex</taxon>
    </lineage>
</organism>
<dbReference type="Proteomes" id="UP000730481">
    <property type="component" value="Unassembled WGS sequence"/>
</dbReference>
<dbReference type="AlphaFoldDB" id="A0A9P5AGB7"/>
<evidence type="ECO:0000313" key="2">
    <source>
        <dbReference type="Proteomes" id="UP000730481"/>
    </source>
</evidence>
<keyword evidence="2" id="KW-1185">Reference proteome</keyword>
<reference evidence="1" key="1">
    <citation type="journal article" date="2017" name="Mycologia">
        <title>Fusarium algeriense, sp. nov., a novel toxigenic crown rot pathogen of durum wheat from Algeria is nested in the Fusarium burgessii species complex.</title>
        <authorList>
            <person name="Laraba I."/>
            <person name="Keddad A."/>
            <person name="Boureghda H."/>
            <person name="Abdallah N."/>
            <person name="Vaughan M.M."/>
            <person name="Proctor R.H."/>
            <person name="Busman M."/>
            <person name="O'Donnell K."/>
        </authorList>
    </citation>
    <scope>NUCLEOTIDE SEQUENCE</scope>
    <source>
        <strain evidence="1">NRRL 25174</strain>
    </source>
</reference>
<name>A0A9P5AGB7_9HYPO</name>
<gene>
    <name evidence="1" type="ORF">FBEOM_8061</name>
</gene>
<dbReference type="OrthoDB" id="5088056at2759"/>
<evidence type="ECO:0000313" key="1">
    <source>
        <dbReference type="EMBL" id="KAF4338056.1"/>
    </source>
</evidence>
<comment type="caution">
    <text evidence="1">The sequence shown here is derived from an EMBL/GenBank/DDBJ whole genome shotgun (WGS) entry which is preliminary data.</text>
</comment>